<evidence type="ECO:0000259" key="2">
    <source>
        <dbReference type="PROSITE" id="PS50828"/>
    </source>
</evidence>
<dbReference type="Proteomes" id="UP000007730">
    <property type="component" value="Chromosome"/>
</dbReference>
<dbReference type="PATRIC" id="fig|504832.7.peg.146"/>
<dbReference type="KEGG" id="oca:OCAR_4392"/>
<evidence type="ECO:0000313" key="4">
    <source>
        <dbReference type="Proteomes" id="UP000007730"/>
    </source>
</evidence>
<protein>
    <submittedName>
        <fullName evidence="3">Smr domain protein</fullName>
    </submittedName>
</protein>
<organism evidence="3 4">
    <name type="scientific">Afipia carboxidovorans (strain ATCC 49405 / DSM 1227 / KCTC 32145 / OM5)</name>
    <name type="common">Oligotropha carboxidovorans</name>
    <dbReference type="NCBI Taxonomy" id="504832"/>
    <lineage>
        <taxon>Bacteria</taxon>
        <taxon>Pseudomonadati</taxon>
        <taxon>Pseudomonadota</taxon>
        <taxon>Alphaproteobacteria</taxon>
        <taxon>Hyphomicrobiales</taxon>
        <taxon>Nitrobacteraceae</taxon>
        <taxon>Afipia</taxon>
    </lineage>
</organism>
<proteinExistence type="predicted"/>
<dbReference type="AlphaFoldDB" id="B6JAL3"/>
<dbReference type="RefSeq" id="WP_012561569.1">
    <property type="nucleotide sequence ID" value="NC_011386.1"/>
</dbReference>
<feature type="region of interest" description="Disordered" evidence="1">
    <location>
        <begin position="37"/>
        <end position="89"/>
    </location>
</feature>
<dbReference type="SUPFAM" id="SSF160443">
    <property type="entry name" value="SMR domain-like"/>
    <property type="match status" value="1"/>
</dbReference>
<dbReference type="EMBL" id="CP002826">
    <property type="protein sequence ID" value="AEI04871.1"/>
    <property type="molecule type" value="Genomic_DNA"/>
</dbReference>
<feature type="region of interest" description="Disordered" evidence="1">
    <location>
        <begin position="1"/>
        <end position="21"/>
    </location>
</feature>
<dbReference type="KEGG" id="ocg:OCA5_c01390"/>
<sequence>MKRGRPPDLSPPPARRRRALDAEERALWETVTKQIKPLRRRKPKELEVAAEAGEEVAAPQGARARSSRASEASKPTVTAPRPKAPPPLVTLGRRERTHLARGRKEIEARLDLHGMTQARAHRALIGFVTSSSENGLTFVLVITGKGRSGALDAERGVLRRQVPEWLGLPELRRFVVGFEEASIGHGGAGALYVRLRRAR</sequence>
<dbReference type="STRING" id="504832.OCA5_c01390"/>
<accession>B6JAL3</accession>
<dbReference type="Pfam" id="PF01713">
    <property type="entry name" value="Smr"/>
    <property type="match status" value="1"/>
</dbReference>
<dbReference type="OrthoDB" id="7165597at2"/>
<evidence type="ECO:0000313" key="3">
    <source>
        <dbReference type="EMBL" id="AEI04871.1"/>
    </source>
</evidence>
<name>B6JAL3_AFIC5</name>
<dbReference type="PANTHER" id="PTHR35562">
    <property type="entry name" value="DNA ENDONUCLEASE SMRA-RELATED"/>
    <property type="match status" value="1"/>
</dbReference>
<dbReference type="eggNOG" id="COG2840">
    <property type="taxonomic scope" value="Bacteria"/>
</dbReference>
<gene>
    <name evidence="3" type="ordered locus">OCA5_c01390</name>
</gene>
<evidence type="ECO:0000256" key="1">
    <source>
        <dbReference type="SAM" id="MobiDB-lite"/>
    </source>
</evidence>
<dbReference type="PROSITE" id="PS50828">
    <property type="entry name" value="SMR"/>
    <property type="match status" value="1"/>
</dbReference>
<dbReference type="InterPro" id="IPR002625">
    <property type="entry name" value="Smr_dom"/>
</dbReference>
<dbReference type="InterPro" id="IPR036063">
    <property type="entry name" value="Smr_dom_sf"/>
</dbReference>
<dbReference type="Gene3D" id="3.30.1370.110">
    <property type="match status" value="1"/>
</dbReference>
<dbReference type="HOGENOM" id="CLU_055978_2_0_5"/>
<reference evidence="3 4" key="1">
    <citation type="journal article" date="2011" name="J. Bacteriol.">
        <title>Complete genome sequences of the chemolithoautotrophic Oligotropha carboxidovorans strains OM4 and OM5.</title>
        <authorList>
            <person name="Volland S."/>
            <person name="Rachinger M."/>
            <person name="Strittmatter A."/>
            <person name="Daniel R."/>
            <person name="Gottschalk G."/>
            <person name="Meyer O."/>
        </authorList>
    </citation>
    <scope>NUCLEOTIDE SEQUENCE [LARGE SCALE GENOMIC DNA]</scope>
    <source>
        <strain evidence="4">ATCC 49405 / DSM 1227 / KCTC 32145 / OM5</strain>
    </source>
</reference>
<keyword evidence="4" id="KW-1185">Reference proteome</keyword>
<dbReference type="PANTHER" id="PTHR35562:SF2">
    <property type="entry name" value="DNA ENDONUCLEASE SMRA-RELATED"/>
    <property type="match status" value="1"/>
</dbReference>
<feature type="compositionally biased region" description="Low complexity" evidence="1">
    <location>
        <begin position="49"/>
        <end position="73"/>
    </location>
</feature>
<feature type="domain" description="Smr" evidence="2">
    <location>
        <begin position="110"/>
        <end position="196"/>
    </location>
</feature>